<evidence type="ECO:0000313" key="2">
    <source>
        <dbReference type="Proteomes" id="UP001652623"/>
    </source>
</evidence>
<dbReference type="PANTHER" id="PTHR46475:SF7">
    <property type="entry name" value="REGULATORY PROTEIN, PUTATIVE-RELATED"/>
    <property type="match status" value="1"/>
</dbReference>
<accession>A0ABM4A6D1</accession>
<dbReference type="Proteomes" id="UP001652623">
    <property type="component" value="Chromosome 4"/>
</dbReference>
<dbReference type="RefSeq" id="XP_060672288.1">
    <property type="nucleotide sequence ID" value="XM_060816305.1"/>
</dbReference>
<keyword evidence="2" id="KW-1185">Reference proteome</keyword>
<reference evidence="3" key="1">
    <citation type="submission" date="2025-08" db="UniProtKB">
        <authorList>
            <consortium name="RefSeq"/>
        </authorList>
    </citation>
    <scope>IDENTIFICATION</scope>
    <source>
        <tissue evidence="3">Seedling</tissue>
    </source>
</reference>
<dbReference type="PANTHER" id="PTHR46475">
    <property type="entry name" value="REGULATORY PROTEIN NPR3"/>
    <property type="match status" value="1"/>
</dbReference>
<dbReference type="Pfam" id="PF12313">
    <property type="entry name" value="NPR1_like_C"/>
    <property type="match status" value="1"/>
</dbReference>
<organism evidence="2 3">
    <name type="scientific">Ziziphus jujuba</name>
    <name type="common">Chinese jujube</name>
    <name type="synonym">Ziziphus sativa</name>
    <dbReference type="NCBI Taxonomy" id="326968"/>
    <lineage>
        <taxon>Eukaryota</taxon>
        <taxon>Viridiplantae</taxon>
        <taxon>Streptophyta</taxon>
        <taxon>Embryophyta</taxon>
        <taxon>Tracheophyta</taxon>
        <taxon>Spermatophyta</taxon>
        <taxon>Magnoliopsida</taxon>
        <taxon>eudicotyledons</taxon>
        <taxon>Gunneridae</taxon>
        <taxon>Pentapetalae</taxon>
        <taxon>rosids</taxon>
        <taxon>fabids</taxon>
        <taxon>Rosales</taxon>
        <taxon>Rhamnaceae</taxon>
        <taxon>Paliureae</taxon>
        <taxon>Ziziphus</taxon>
    </lineage>
</organism>
<protein>
    <submittedName>
        <fullName evidence="3">BTB/POZ domain and ankyrin repeat-containing protein NPR1-like</fullName>
    </submittedName>
</protein>
<feature type="domain" description="NPR1/NIM1-like C-terminal" evidence="1">
    <location>
        <begin position="1"/>
        <end position="155"/>
    </location>
</feature>
<gene>
    <name evidence="3" type="primary">LOC132803402</name>
</gene>
<dbReference type="InterPro" id="IPR021094">
    <property type="entry name" value="NPR1/NIM1-like_C"/>
</dbReference>
<dbReference type="InterPro" id="IPR044292">
    <property type="entry name" value="NPR"/>
</dbReference>
<evidence type="ECO:0000313" key="3">
    <source>
        <dbReference type="RefSeq" id="XP_060672288.1"/>
    </source>
</evidence>
<sequence>MADDLHVMLNLLEDRVAYARLLFPAEARIVMEADAHSTSTYTGLSELKGLNENLTEVDLNETPSVQKKKLQERVQALMKTVEKGRRYFPHCSEVLDKFLDDDDMPDVYFLEKGTPDEQRLKKMRYMELKEDVQKAFYKDMAEKNWSGLSTTSSSSCTSSPKEGVNYRVRRLAKM</sequence>
<dbReference type="GeneID" id="132803402"/>
<proteinExistence type="predicted"/>
<name>A0ABM4A6D1_ZIZJJ</name>
<evidence type="ECO:0000259" key="1">
    <source>
        <dbReference type="Pfam" id="PF12313"/>
    </source>
</evidence>